<reference evidence="1 2" key="1">
    <citation type="submission" date="2021-06" db="EMBL/GenBank/DDBJ databases">
        <authorList>
            <person name="Kallberg Y."/>
            <person name="Tangrot J."/>
            <person name="Rosling A."/>
        </authorList>
    </citation>
    <scope>NUCLEOTIDE SEQUENCE [LARGE SCALE GENOMIC DNA]</scope>
    <source>
        <strain evidence="1 2">120-4 pot B 10/14</strain>
    </source>
</reference>
<evidence type="ECO:0000313" key="1">
    <source>
        <dbReference type="EMBL" id="CAG8857374.1"/>
    </source>
</evidence>
<dbReference type="EMBL" id="CAJVQB010170238">
    <property type="protein sequence ID" value="CAG8857374.1"/>
    <property type="molecule type" value="Genomic_DNA"/>
</dbReference>
<sequence length="122" mass="14488">NYILEWGFGFQVFRNDKDLNDPNITCHKSFRYSSSGIYEPRKVIDQNLHHIRGTTKTNCEWYCTFTLSKTVYQVKCTTLNDIHNYEVNSAQIVDIIARYRRFSEKMIQDIKFFLDCNIAPMT</sequence>
<keyword evidence="2" id="KW-1185">Reference proteome</keyword>
<evidence type="ECO:0000313" key="2">
    <source>
        <dbReference type="Proteomes" id="UP000789901"/>
    </source>
</evidence>
<protein>
    <submittedName>
        <fullName evidence="1">19641_t:CDS:1</fullName>
    </submittedName>
</protein>
<proteinExistence type="predicted"/>
<feature type="non-terminal residue" evidence="1">
    <location>
        <position position="122"/>
    </location>
</feature>
<comment type="caution">
    <text evidence="1">The sequence shown here is derived from an EMBL/GenBank/DDBJ whole genome shotgun (WGS) entry which is preliminary data.</text>
</comment>
<accession>A0ABN7XPW7</accession>
<gene>
    <name evidence="1" type="ORF">GMARGA_LOCUS46195</name>
</gene>
<organism evidence="1 2">
    <name type="scientific">Gigaspora margarita</name>
    <dbReference type="NCBI Taxonomy" id="4874"/>
    <lineage>
        <taxon>Eukaryota</taxon>
        <taxon>Fungi</taxon>
        <taxon>Fungi incertae sedis</taxon>
        <taxon>Mucoromycota</taxon>
        <taxon>Glomeromycotina</taxon>
        <taxon>Glomeromycetes</taxon>
        <taxon>Diversisporales</taxon>
        <taxon>Gigasporaceae</taxon>
        <taxon>Gigaspora</taxon>
    </lineage>
</organism>
<feature type="non-terminal residue" evidence="1">
    <location>
        <position position="1"/>
    </location>
</feature>
<dbReference type="Proteomes" id="UP000789901">
    <property type="component" value="Unassembled WGS sequence"/>
</dbReference>
<name>A0ABN7XPW7_GIGMA</name>